<keyword evidence="1" id="KW-1133">Transmembrane helix</keyword>
<dbReference type="Proteomes" id="UP000076959">
    <property type="component" value="Unassembled WGS sequence"/>
</dbReference>
<keyword evidence="1" id="KW-0472">Membrane</keyword>
<keyword evidence="3" id="KW-1185">Reference proteome</keyword>
<name>A0A176YBK1_9BRAD</name>
<protein>
    <submittedName>
        <fullName evidence="2">Uncharacterized protein</fullName>
    </submittedName>
</protein>
<evidence type="ECO:0000313" key="3">
    <source>
        <dbReference type="Proteomes" id="UP000076959"/>
    </source>
</evidence>
<dbReference type="RefSeq" id="WP_136624217.1">
    <property type="nucleotide sequence ID" value="NZ_LUUB01000106.1"/>
</dbReference>
<feature type="transmembrane region" description="Helical" evidence="1">
    <location>
        <begin position="20"/>
        <end position="37"/>
    </location>
</feature>
<sequence>MDLSIHDIHAILLGMSGSRLVHALLIVLLLGIAGFIYVVYGFYLLIGLIALNLACVVAARLQESADRDPRDVLQGISAGRALRRRAAALALRRHPGPREPNLHIPDDATSPVFLPVPSNFI</sequence>
<comment type="caution">
    <text evidence="2">The sequence shown here is derived from an EMBL/GenBank/DDBJ whole genome shotgun (WGS) entry which is preliminary data.</text>
</comment>
<evidence type="ECO:0000313" key="2">
    <source>
        <dbReference type="EMBL" id="OAF01147.1"/>
    </source>
</evidence>
<dbReference type="STRING" id="1505087.AYJ54_29060"/>
<dbReference type="AlphaFoldDB" id="A0A176YBK1"/>
<keyword evidence="1" id="KW-0812">Transmembrane</keyword>
<evidence type="ECO:0000256" key="1">
    <source>
        <dbReference type="SAM" id="Phobius"/>
    </source>
</evidence>
<proteinExistence type="predicted"/>
<organism evidence="2 3">
    <name type="scientific">Bradyrhizobium centrolobii</name>
    <dbReference type="NCBI Taxonomy" id="1505087"/>
    <lineage>
        <taxon>Bacteria</taxon>
        <taxon>Pseudomonadati</taxon>
        <taxon>Pseudomonadota</taxon>
        <taxon>Alphaproteobacteria</taxon>
        <taxon>Hyphomicrobiales</taxon>
        <taxon>Nitrobacteraceae</taxon>
        <taxon>Bradyrhizobium</taxon>
    </lineage>
</organism>
<reference evidence="2 3" key="1">
    <citation type="submission" date="2016-03" db="EMBL/GenBank/DDBJ databases">
        <title>Draft Genome Sequence of the Strain BR 10245 (Bradyrhizobium sp.) isolated from nodules of Centrolobium paraense.</title>
        <authorList>
            <person name="Simoes-Araujo J.L.Sr."/>
            <person name="Barauna A.C."/>
            <person name="Silva K."/>
            <person name="Zilli J.E."/>
        </authorList>
    </citation>
    <scope>NUCLEOTIDE SEQUENCE [LARGE SCALE GENOMIC DNA]</scope>
    <source>
        <strain evidence="2 3">BR 10245</strain>
    </source>
</reference>
<gene>
    <name evidence="2" type="ORF">AYJ54_29060</name>
</gene>
<dbReference type="EMBL" id="LUUB01000106">
    <property type="protein sequence ID" value="OAF01147.1"/>
    <property type="molecule type" value="Genomic_DNA"/>
</dbReference>
<accession>A0A176YBK1</accession>